<gene>
    <name evidence="2" type="ORF">DPMN_140710</name>
</gene>
<organism evidence="2 3">
    <name type="scientific">Dreissena polymorpha</name>
    <name type="common">Zebra mussel</name>
    <name type="synonym">Mytilus polymorpha</name>
    <dbReference type="NCBI Taxonomy" id="45954"/>
    <lineage>
        <taxon>Eukaryota</taxon>
        <taxon>Metazoa</taxon>
        <taxon>Spiralia</taxon>
        <taxon>Lophotrochozoa</taxon>
        <taxon>Mollusca</taxon>
        <taxon>Bivalvia</taxon>
        <taxon>Autobranchia</taxon>
        <taxon>Heteroconchia</taxon>
        <taxon>Euheterodonta</taxon>
        <taxon>Imparidentia</taxon>
        <taxon>Neoheterodontei</taxon>
        <taxon>Myida</taxon>
        <taxon>Dreissenoidea</taxon>
        <taxon>Dreissenidae</taxon>
        <taxon>Dreissena</taxon>
    </lineage>
</organism>
<proteinExistence type="predicted"/>
<reference evidence="2" key="2">
    <citation type="submission" date="2020-11" db="EMBL/GenBank/DDBJ databases">
        <authorList>
            <person name="McCartney M.A."/>
            <person name="Auch B."/>
            <person name="Kono T."/>
            <person name="Mallez S."/>
            <person name="Becker A."/>
            <person name="Gohl D.M."/>
            <person name="Silverstein K.A.T."/>
            <person name="Koren S."/>
            <person name="Bechman K.B."/>
            <person name="Herman A."/>
            <person name="Abrahante J.E."/>
            <person name="Garbe J."/>
        </authorList>
    </citation>
    <scope>NUCLEOTIDE SEQUENCE</scope>
    <source>
        <strain evidence="2">Duluth1</strain>
        <tissue evidence="2">Whole animal</tissue>
    </source>
</reference>
<keyword evidence="3" id="KW-1185">Reference proteome</keyword>
<sequence length="756" mass="83406">MGCLYSRARTTIRHTRSFATTDVNGIARVPRLVLTGVNGTHSPRNGADGKAGTKNGNTRVLIKPPPPPPPPSPPHSPDSSPTFDVPGLNVQYAEDLEPVEQEMPDEVRARVLPQRNHISQQSNSVSTHVRSATGSHVRSHGLKETHEILHSDMALEELDTDTDITISGSRHHLSENERKNPSATDILIPRLKDDVSHGHSPTFLIRRKQQSGEPTQERHDSNALQLRTDTHNLSLQQNGAIPSQALHEPNSASQTGHELKQKLNHPIKFRSSPGDANAKPPHSRRHAKSPQPRHGAKSPYSRHSAKSPELRDGMISPKSRQGAKSPESRNDAKSPKTQINAKSPRTRQDAIPPQSRNAAKSAQSRQGARFPHLQDKTNKNADQDPEVLNNALPSVVRYDASLQLTDVSSDGDGDDIVFGNYSHNTHSNKGNESETLENNLSYTLETNNSLSFKDGSIDRNNGEQNVIDKSAVTISNKTQNEAIEPNVQRVASSPIPSTPKALYEQELQKSRDTRKRKRLRKRQKAEQTSRRPKPFDMGHQEANTMTPDVALQYRPTSGVSTWTANSRETLNSRNATQASTPFGSTDTLHSFDMDGTDAGAPYELPLYPHLQTGVTPISFNGLADDYPTGIIDLEDADHQAGNGSDDSWLDANKSTFDAWYGMKPYNVMGSSSRRDSDAHVPNSDPVASGPTSSALQTKQKLLYSRFARRPQSDSVLRMRGRPPLPPGKDVHLRPTSETQRKTQTFSRYFASDLDIR</sequence>
<feature type="region of interest" description="Disordered" evidence="1">
    <location>
        <begin position="670"/>
        <end position="695"/>
    </location>
</feature>
<feature type="compositionally biased region" description="Basic and acidic residues" evidence="1">
    <location>
        <begin position="728"/>
        <end position="740"/>
    </location>
</feature>
<accession>A0A9D4JJ92</accession>
<feature type="compositionally biased region" description="Polar residues" evidence="1">
    <location>
        <begin position="354"/>
        <end position="366"/>
    </location>
</feature>
<feature type="compositionally biased region" description="Basic residues" evidence="1">
    <location>
        <begin position="512"/>
        <end position="523"/>
    </location>
</feature>
<protein>
    <submittedName>
        <fullName evidence="2">Uncharacterized protein</fullName>
    </submittedName>
</protein>
<dbReference type="EMBL" id="JAIWYP010000006">
    <property type="protein sequence ID" value="KAH3812284.1"/>
    <property type="molecule type" value="Genomic_DNA"/>
</dbReference>
<evidence type="ECO:0000313" key="3">
    <source>
        <dbReference type="Proteomes" id="UP000828390"/>
    </source>
</evidence>
<dbReference type="Proteomes" id="UP000828390">
    <property type="component" value="Unassembled WGS sequence"/>
</dbReference>
<feature type="compositionally biased region" description="Polar residues" evidence="1">
    <location>
        <begin position="572"/>
        <end position="588"/>
    </location>
</feature>
<feature type="region of interest" description="Disordered" evidence="1">
    <location>
        <begin position="485"/>
        <end position="541"/>
    </location>
</feature>
<comment type="caution">
    <text evidence="2">The sequence shown here is derived from an EMBL/GenBank/DDBJ whole genome shotgun (WGS) entry which is preliminary data.</text>
</comment>
<feature type="compositionally biased region" description="Basic and acidic residues" evidence="1">
    <location>
        <begin position="524"/>
        <end position="539"/>
    </location>
</feature>
<reference evidence="2" key="1">
    <citation type="journal article" date="2019" name="bioRxiv">
        <title>The Genome of the Zebra Mussel, Dreissena polymorpha: A Resource for Invasive Species Research.</title>
        <authorList>
            <person name="McCartney M.A."/>
            <person name="Auch B."/>
            <person name="Kono T."/>
            <person name="Mallez S."/>
            <person name="Zhang Y."/>
            <person name="Obille A."/>
            <person name="Becker A."/>
            <person name="Abrahante J.E."/>
            <person name="Garbe J."/>
            <person name="Badalamenti J.P."/>
            <person name="Herman A."/>
            <person name="Mangelson H."/>
            <person name="Liachko I."/>
            <person name="Sullivan S."/>
            <person name="Sone E.D."/>
            <person name="Koren S."/>
            <person name="Silverstein K.A.T."/>
            <person name="Beckman K.B."/>
            <person name="Gohl D.M."/>
        </authorList>
    </citation>
    <scope>NUCLEOTIDE SEQUENCE</scope>
    <source>
        <strain evidence="2">Duluth1</strain>
        <tissue evidence="2">Whole animal</tissue>
    </source>
</reference>
<feature type="region of interest" description="Disordered" evidence="1">
    <location>
        <begin position="168"/>
        <end position="198"/>
    </location>
</feature>
<dbReference type="OrthoDB" id="6162922at2759"/>
<feature type="region of interest" description="Disordered" evidence="1">
    <location>
        <begin position="36"/>
        <end position="86"/>
    </location>
</feature>
<feature type="region of interest" description="Disordered" evidence="1">
    <location>
        <begin position="712"/>
        <end position="741"/>
    </location>
</feature>
<dbReference type="AlphaFoldDB" id="A0A9D4JJ92"/>
<name>A0A9D4JJ92_DREPO</name>
<feature type="region of interest" description="Disordered" evidence="1">
    <location>
        <begin position="572"/>
        <end position="596"/>
    </location>
</feature>
<feature type="region of interest" description="Disordered" evidence="1">
    <location>
        <begin position="267"/>
        <end position="386"/>
    </location>
</feature>
<evidence type="ECO:0000256" key="1">
    <source>
        <dbReference type="SAM" id="MobiDB-lite"/>
    </source>
</evidence>
<feature type="compositionally biased region" description="Pro residues" evidence="1">
    <location>
        <begin position="63"/>
        <end position="76"/>
    </location>
</feature>
<feature type="compositionally biased region" description="Basic and acidic residues" evidence="1">
    <location>
        <begin position="372"/>
        <end position="382"/>
    </location>
</feature>
<evidence type="ECO:0000313" key="2">
    <source>
        <dbReference type="EMBL" id="KAH3812284.1"/>
    </source>
</evidence>